<evidence type="ECO:0000256" key="5">
    <source>
        <dbReference type="ARBA" id="ARBA00023136"/>
    </source>
</evidence>
<feature type="compositionally biased region" description="Gly residues" evidence="7">
    <location>
        <begin position="130"/>
        <end position="139"/>
    </location>
</feature>
<protein>
    <recommendedName>
        <fullName evidence="6">HVA22-like protein</fullName>
    </recommendedName>
</protein>
<dbReference type="AlphaFoldDB" id="A0A835TP84"/>
<dbReference type="Proteomes" id="UP000650467">
    <property type="component" value="Unassembled WGS sequence"/>
</dbReference>
<name>A0A835TP84_CHLIN</name>
<dbReference type="Pfam" id="PF03134">
    <property type="entry name" value="TB2_DP1_HVA22"/>
    <property type="match status" value="1"/>
</dbReference>
<dbReference type="PANTHER" id="PTHR12300:SF161">
    <property type="entry name" value="RECEPTOR EXPRESSION-ENHANCING PROTEIN"/>
    <property type="match status" value="1"/>
</dbReference>
<dbReference type="InterPro" id="IPR004345">
    <property type="entry name" value="TB2_DP1_HVA22"/>
</dbReference>
<feature type="region of interest" description="Disordered" evidence="7">
    <location>
        <begin position="159"/>
        <end position="204"/>
    </location>
</feature>
<comment type="caution">
    <text evidence="6">Lacks conserved residue(s) required for the propagation of feature annotation.</text>
</comment>
<gene>
    <name evidence="8" type="ORF">HXX76_002769</name>
</gene>
<feature type="compositionally biased region" description="Low complexity" evidence="7">
    <location>
        <begin position="174"/>
        <end position="184"/>
    </location>
</feature>
<sequence length="204" mass="20857">MRTISKSDDNQWLAYWVVHACMSVLEGVGHAVLPWIPLYYEAKLLFVLWMTLPQTQGARMIYEDILTPRLEAWERQLRGQGQGQVQQPGGPGPRPGPAAGAAAAKARREEEADAPAGAAAAARYEERAEGGGGGGGSSKVGGSLKHLFHRTHKSEGAAGAAAGGLANAGGSGSGAAAAAALDAQGSGGGGMRAYSPLSANLQQL</sequence>
<evidence type="ECO:0000256" key="7">
    <source>
        <dbReference type="SAM" id="MobiDB-lite"/>
    </source>
</evidence>
<keyword evidence="4 6" id="KW-1133">Transmembrane helix</keyword>
<proteinExistence type="inferred from homology"/>
<feature type="transmembrane region" description="Helical" evidence="6">
    <location>
        <begin position="12"/>
        <end position="36"/>
    </location>
</feature>
<dbReference type="GO" id="GO:0016020">
    <property type="term" value="C:membrane"/>
    <property type="evidence" value="ECO:0007669"/>
    <property type="project" value="UniProtKB-SubCell"/>
</dbReference>
<comment type="subcellular location">
    <subcellularLocation>
        <location evidence="1 6">Membrane</location>
        <topology evidence="1 6">Multi-pass membrane protein</topology>
    </subcellularLocation>
</comment>
<comment type="similarity">
    <text evidence="2 6">Belongs to the DP1 family.</text>
</comment>
<keyword evidence="5 6" id="KW-0472">Membrane</keyword>
<keyword evidence="9" id="KW-1185">Reference proteome</keyword>
<dbReference type="PANTHER" id="PTHR12300">
    <property type="entry name" value="HVA22-LIKE PROTEINS"/>
    <property type="match status" value="1"/>
</dbReference>
<evidence type="ECO:0000313" key="8">
    <source>
        <dbReference type="EMBL" id="KAG2442686.1"/>
    </source>
</evidence>
<evidence type="ECO:0000256" key="1">
    <source>
        <dbReference type="ARBA" id="ARBA00004141"/>
    </source>
</evidence>
<dbReference type="EMBL" id="JAEHOC010000004">
    <property type="protein sequence ID" value="KAG2442686.1"/>
    <property type="molecule type" value="Genomic_DNA"/>
</dbReference>
<evidence type="ECO:0000256" key="4">
    <source>
        <dbReference type="ARBA" id="ARBA00022989"/>
    </source>
</evidence>
<evidence type="ECO:0000256" key="3">
    <source>
        <dbReference type="ARBA" id="ARBA00022692"/>
    </source>
</evidence>
<evidence type="ECO:0000313" key="9">
    <source>
        <dbReference type="Proteomes" id="UP000650467"/>
    </source>
</evidence>
<keyword evidence="3 6" id="KW-0812">Transmembrane</keyword>
<comment type="caution">
    <text evidence="8">The sequence shown here is derived from an EMBL/GenBank/DDBJ whole genome shotgun (WGS) entry which is preliminary data.</text>
</comment>
<feature type="region of interest" description="Disordered" evidence="7">
    <location>
        <begin position="77"/>
        <end position="143"/>
    </location>
</feature>
<dbReference type="OrthoDB" id="434647at2759"/>
<accession>A0A835TP84</accession>
<evidence type="ECO:0000256" key="6">
    <source>
        <dbReference type="RuleBase" id="RU362006"/>
    </source>
</evidence>
<reference evidence="8" key="1">
    <citation type="journal article" date="2020" name="bioRxiv">
        <title>Comparative genomics of Chlamydomonas.</title>
        <authorList>
            <person name="Craig R.J."/>
            <person name="Hasan A.R."/>
            <person name="Ness R.W."/>
            <person name="Keightley P.D."/>
        </authorList>
    </citation>
    <scope>NUCLEOTIDE SEQUENCE</scope>
    <source>
        <strain evidence="8">SAG 7.73</strain>
    </source>
</reference>
<organism evidence="8 9">
    <name type="scientific">Chlamydomonas incerta</name>
    <dbReference type="NCBI Taxonomy" id="51695"/>
    <lineage>
        <taxon>Eukaryota</taxon>
        <taxon>Viridiplantae</taxon>
        <taxon>Chlorophyta</taxon>
        <taxon>core chlorophytes</taxon>
        <taxon>Chlorophyceae</taxon>
        <taxon>CS clade</taxon>
        <taxon>Chlamydomonadales</taxon>
        <taxon>Chlamydomonadaceae</taxon>
        <taxon>Chlamydomonas</taxon>
    </lineage>
</organism>
<evidence type="ECO:0000256" key="2">
    <source>
        <dbReference type="ARBA" id="ARBA00008573"/>
    </source>
</evidence>